<dbReference type="PANTHER" id="PTHR10617:SF107">
    <property type="entry name" value="ELECTRON TRANSFER FLAVOPROTEIN-UBIQUINONE OXIDOREDUCTASE, MITOCHONDRIAL"/>
    <property type="match status" value="1"/>
</dbReference>
<sequence length="602" mass="67069">MHKSLSNSYKSSTLKRHSGSLSPFVHSIFRLNQTNNLQSQSSLANSIKTPSGYSPFRHFNQNPCFFSSGYFPNGVNLKGFGRNESGESCAKLFFRSFCSEMCRESMAYDVVIVGAGPAGLSAAIRLKQLCREKNVDLSVCVVEKGAEVGAHIISGNVFEPRALNELLPQWKQEELVRWLGGKAEELGVEIYPGFAASEILYDADNKVIGIGTNDMGIAKDGSKKENFQRGVELRGRITLLAEGCRGSLSEKLIKNFKLREKSHAQHQTYALGIKEVWEIDEGKHNPGEILHTLGWPLDQKTYGGSFLYHMNDRQIALGLVVALNYHNPFLNPYEEFQKFKHHPAIKPLLEGGTVVQYGARTLNEGGLQSIPYPVFPGGAIIGCAAGFLNVPKIKGTHTAMKSGMLAAEAGFGVLHEDLNMEIYWDTLRKSWVWQELQRARNYRPAFEYGLLPGLAICGLEHYILRGKSPYTLKHGKPDYEATDAARLHSPIEYPKPDGVLSFDVPTSLHRSNTNHEHDQPAHLRLRDPKIPELVNLPEYAGPESRYCPARVYEYVPDEKNQLKLQINAQNCLHCKACDIKDPKQNIKWTVPEGGGGPGYSVM</sequence>
<evidence type="ECO:0000256" key="7">
    <source>
        <dbReference type="ARBA" id="ARBA00022792"/>
    </source>
</evidence>
<gene>
    <name evidence="21" type="ORF">CUMW_228180</name>
</gene>
<comment type="cofactor">
    <cofactor evidence="1 18">
        <name>FAD</name>
        <dbReference type="ChEBI" id="CHEBI:57692"/>
    </cofactor>
</comment>
<evidence type="ECO:0000256" key="5">
    <source>
        <dbReference type="ARBA" id="ARBA00022630"/>
    </source>
</evidence>
<keyword evidence="13 18" id="KW-0411">Iron-sulfur</keyword>
<comment type="similarity">
    <text evidence="3">Belongs to the ETF-QO/FixC family.</text>
</comment>
<dbReference type="Proteomes" id="UP000236630">
    <property type="component" value="Unassembled WGS sequence"/>
</dbReference>
<evidence type="ECO:0000256" key="3">
    <source>
        <dbReference type="ARBA" id="ARBA00006796"/>
    </source>
</evidence>
<keyword evidence="16" id="KW-0472">Membrane</keyword>
<dbReference type="GO" id="GO:0005743">
    <property type="term" value="C:mitochondrial inner membrane"/>
    <property type="evidence" value="ECO:0007669"/>
    <property type="project" value="UniProtKB-SubCell"/>
</dbReference>
<evidence type="ECO:0000256" key="1">
    <source>
        <dbReference type="ARBA" id="ARBA00001974"/>
    </source>
</evidence>
<evidence type="ECO:0000256" key="10">
    <source>
        <dbReference type="ARBA" id="ARBA00022982"/>
    </source>
</evidence>
<evidence type="ECO:0000256" key="15">
    <source>
        <dbReference type="ARBA" id="ARBA00023128"/>
    </source>
</evidence>
<keyword evidence="5 18" id="KW-0285">Flavoprotein</keyword>
<evidence type="ECO:0000256" key="11">
    <source>
        <dbReference type="ARBA" id="ARBA00023002"/>
    </source>
</evidence>
<evidence type="ECO:0000313" key="21">
    <source>
        <dbReference type="EMBL" id="GAY63755.1"/>
    </source>
</evidence>
<dbReference type="Pfam" id="PF21162">
    <property type="entry name" value="ETFQO_UQ-bd"/>
    <property type="match status" value="1"/>
</dbReference>
<keyword evidence="12 18" id="KW-0408">Iron</keyword>
<evidence type="ECO:0000259" key="19">
    <source>
        <dbReference type="Pfam" id="PF05187"/>
    </source>
</evidence>
<keyword evidence="10 18" id="KW-0249">Electron transport</keyword>
<accession>A0A2H5QHQ1</accession>
<dbReference type="InterPro" id="IPR036188">
    <property type="entry name" value="FAD/NAD-bd_sf"/>
</dbReference>
<evidence type="ECO:0000256" key="16">
    <source>
        <dbReference type="ARBA" id="ARBA00023136"/>
    </source>
</evidence>
<dbReference type="FunFam" id="3.30.70.20:FF:000015">
    <property type="entry name" value="Electron transfer flavoprotein-ubiquinone oxidoreductase"/>
    <property type="match status" value="1"/>
</dbReference>
<keyword evidence="15" id="KW-0496">Mitochondrion</keyword>
<dbReference type="GO" id="GO:0004174">
    <property type="term" value="F:electron-transferring-flavoprotein dehydrogenase activity"/>
    <property type="evidence" value="ECO:0007669"/>
    <property type="project" value="UniProtKB-UniRule"/>
</dbReference>
<dbReference type="SUPFAM" id="SSF54373">
    <property type="entry name" value="FAD-linked reductases, C-terminal domain"/>
    <property type="match status" value="1"/>
</dbReference>
<keyword evidence="7" id="KW-0999">Mitochondrion inner membrane</keyword>
<feature type="domain" description="ETF-QO/FixC ubiquinone-binding" evidence="20">
    <location>
        <begin position="269"/>
        <end position="362"/>
    </location>
</feature>
<comment type="subcellular location">
    <subcellularLocation>
        <location evidence="2">Mitochondrion inner membrane</location>
    </subcellularLocation>
</comment>
<comment type="catalytic activity">
    <reaction evidence="17 18">
        <text>a ubiquinone + reduced [electron-transfer flavoprotein] = a ubiquinol + oxidized [electron-transfer flavoprotein] + H(+)</text>
        <dbReference type="Rhea" id="RHEA:24052"/>
        <dbReference type="Rhea" id="RHEA-COMP:9565"/>
        <dbReference type="Rhea" id="RHEA-COMP:9566"/>
        <dbReference type="Rhea" id="RHEA-COMP:10685"/>
        <dbReference type="Rhea" id="RHEA-COMP:10686"/>
        <dbReference type="ChEBI" id="CHEBI:15378"/>
        <dbReference type="ChEBI" id="CHEBI:16389"/>
        <dbReference type="ChEBI" id="CHEBI:17976"/>
        <dbReference type="ChEBI" id="CHEBI:57692"/>
        <dbReference type="ChEBI" id="CHEBI:58307"/>
        <dbReference type="EC" id="1.5.5.1"/>
    </reaction>
</comment>
<evidence type="ECO:0000313" key="22">
    <source>
        <dbReference type="Proteomes" id="UP000236630"/>
    </source>
</evidence>
<evidence type="ECO:0000256" key="8">
    <source>
        <dbReference type="ARBA" id="ARBA00022827"/>
    </source>
</evidence>
<organism evidence="21 22">
    <name type="scientific">Citrus unshiu</name>
    <name type="common">Satsuma mandarin</name>
    <name type="synonym">Citrus nobilis var. unshiu</name>
    <dbReference type="NCBI Taxonomy" id="55188"/>
    <lineage>
        <taxon>Eukaryota</taxon>
        <taxon>Viridiplantae</taxon>
        <taxon>Streptophyta</taxon>
        <taxon>Embryophyta</taxon>
        <taxon>Tracheophyta</taxon>
        <taxon>Spermatophyta</taxon>
        <taxon>Magnoliopsida</taxon>
        <taxon>eudicotyledons</taxon>
        <taxon>Gunneridae</taxon>
        <taxon>Pentapetalae</taxon>
        <taxon>rosids</taxon>
        <taxon>malvids</taxon>
        <taxon>Sapindales</taxon>
        <taxon>Rutaceae</taxon>
        <taxon>Aurantioideae</taxon>
        <taxon>Citrus</taxon>
    </lineage>
</organism>
<evidence type="ECO:0000256" key="17">
    <source>
        <dbReference type="ARBA" id="ARBA00052682"/>
    </source>
</evidence>
<evidence type="ECO:0000256" key="13">
    <source>
        <dbReference type="ARBA" id="ARBA00023014"/>
    </source>
</evidence>
<keyword evidence="22" id="KW-1185">Reference proteome</keyword>
<protein>
    <recommendedName>
        <fullName evidence="18">Electron transfer flavoprotein-ubiquinone oxidoreductase</fullName>
        <shortName evidence="18">ETF-QO</shortName>
        <ecNumber evidence="18">1.5.5.1</ecNumber>
    </recommendedName>
</protein>
<reference evidence="21 22" key="1">
    <citation type="journal article" date="2017" name="Front. Genet.">
        <title>Draft sequencing of the heterozygous diploid genome of Satsuma (Citrus unshiu Marc.) using a hybrid assembly approach.</title>
        <authorList>
            <person name="Shimizu T."/>
            <person name="Tanizawa Y."/>
            <person name="Mochizuki T."/>
            <person name="Nagasaki H."/>
            <person name="Yoshioka T."/>
            <person name="Toyoda A."/>
            <person name="Fujiyama A."/>
            <person name="Kaminuma E."/>
            <person name="Nakamura Y."/>
        </authorList>
    </citation>
    <scope>NUCLEOTIDE SEQUENCE [LARGE SCALE GENOMIC DNA]</scope>
    <source>
        <strain evidence="22">cv. Miyagawa wase</strain>
    </source>
</reference>
<dbReference type="Pfam" id="PF13450">
    <property type="entry name" value="NAD_binding_8"/>
    <property type="match status" value="1"/>
</dbReference>
<dbReference type="InterPro" id="IPR049398">
    <property type="entry name" value="ETF-QO/FixC_UQ-bd"/>
</dbReference>
<evidence type="ECO:0000256" key="9">
    <source>
        <dbReference type="ARBA" id="ARBA00022946"/>
    </source>
</evidence>
<dbReference type="InterPro" id="IPR040156">
    <property type="entry name" value="ETF-QO"/>
</dbReference>
<keyword evidence="6 18" id="KW-0479">Metal-binding</keyword>
<dbReference type="Gene3D" id="3.50.50.60">
    <property type="entry name" value="FAD/NAD(P)-binding domain"/>
    <property type="match status" value="2"/>
</dbReference>
<evidence type="ECO:0000256" key="14">
    <source>
        <dbReference type="ARBA" id="ARBA00023075"/>
    </source>
</evidence>
<evidence type="ECO:0000256" key="12">
    <source>
        <dbReference type="ARBA" id="ARBA00023004"/>
    </source>
</evidence>
<comment type="function">
    <text evidence="18">Accepts electrons from ETF and reduces ubiquinone.</text>
</comment>
<dbReference type="PANTHER" id="PTHR10617">
    <property type="entry name" value="ELECTRON TRANSFER FLAVOPROTEIN-UBIQUINONE OXIDOREDUCTASE"/>
    <property type="match status" value="1"/>
</dbReference>
<dbReference type="SUPFAM" id="SSF54862">
    <property type="entry name" value="4Fe-4S ferredoxins"/>
    <property type="match status" value="1"/>
</dbReference>
<keyword evidence="14 18" id="KW-0830">Ubiquinone</keyword>
<dbReference type="SUPFAM" id="SSF51905">
    <property type="entry name" value="FAD/NAD(P)-binding domain"/>
    <property type="match status" value="1"/>
</dbReference>
<dbReference type="GO" id="GO:0051539">
    <property type="term" value="F:4 iron, 4 sulfur cluster binding"/>
    <property type="evidence" value="ECO:0007669"/>
    <property type="project" value="UniProtKB-UniRule"/>
</dbReference>
<feature type="domain" description="ETF-QO/FixX C-terminal" evidence="19">
    <location>
        <begin position="498"/>
        <end position="600"/>
    </location>
</feature>
<proteinExistence type="inferred from homology"/>
<dbReference type="AlphaFoldDB" id="A0A2H5QHQ1"/>
<evidence type="ECO:0000256" key="2">
    <source>
        <dbReference type="ARBA" id="ARBA00004273"/>
    </source>
</evidence>
<keyword evidence="11 18" id="KW-0560">Oxidoreductase</keyword>
<dbReference type="InterPro" id="IPR007859">
    <property type="entry name" value="ETF-QO/FixX_C"/>
</dbReference>
<dbReference type="GO" id="GO:0046872">
    <property type="term" value="F:metal ion binding"/>
    <property type="evidence" value="ECO:0007669"/>
    <property type="project" value="UniProtKB-KW"/>
</dbReference>
<dbReference type="Pfam" id="PF05187">
    <property type="entry name" value="Fer4_ETF_QO"/>
    <property type="match status" value="1"/>
</dbReference>
<name>A0A2H5QHQ1_CITUN</name>
<evidence type="ECO:0000256" key="4">
    <source>
        <dbReference type="ARBA" id="ARBA00022448"/>
    </source>
</evidence>
<comment type="cofactor">
    <cofactor evidence="18">
        <name>[4Fe-4S] cluster</name>
        <dbReference type="ChEBI" id="CHEBI:49883"/>
    </cofactor>
    <text evidence="18">Binds 1 [4Fe-4S] cluster.</text>
</comment>
<evidence type="ECO:0000259" key="20">
    <source>
        <dbReference type="Pfam" id="PF21162"/>
    </source>
</evidence>
<dbReference type="EMBL" id="BDQV01000369">
    <property type="protein sequence ID" value="GAY63755.1"/>
    <property type="molecule type" value="Genomic_DNA"/>
</dbReference>
<evidence type="ECO:0000256" key="18">
    <source>
        <dbReference type="RuleBase" id="RU366068"/>
    </source>
</evidence>
<keyword evidence="4 18" id="KW-0813">Transport</keyword>
<keyword evidence="9" id="KW-0809">Transit peptide</keyword>
<comment type="caution">
    <text evidence="21">The sequence shown here is derived from an EMBL/GenBank/DDBJ whole genome shotgun (WGS) entry which is preliminary data.</text>
</comment>
<keyword evidence="8 18" id="KW-0274">FAD</keyword>
<evidence type="ECO:0000256" key="6">
    <source>
        <dbReference type="ARBA" id="ARBA00022723"/>
    </source>
</evidence>
<dbReference type="Gene3D" id="3.30.70.20">
    <property type="match status" value="1"/>
</dbReference>
<dbReference type="EC" id="1.5.5.1" evidence="18"/>